<dbReference type="PANTHER" id="PTHR33116:SF84">
    <property type="entry name" value="RNA-DIRECTED DNA POLYMERASE"/>
    <property type="match status" value="1"/>
</dbReference>
<feature type="domain" description="Reverse transcriptase" evidence="1">
    <location>
        <begin position="242"/>
        <end position="514"/>
    </location>
</feature>
<dbReference type="Pfam" id="PF00078">
    <property type="entry name" value="RVT_1"/>
    <property type="match status" value="1"/>
</dbReference>
<dbReference type="EMBL" id="BKCJ010003216">
    <property type="protein sequence ID" value="GEU53712.1"/>
    <property type="molecule type" value="Genomic_DNA"/>
</dbReference>
<gene>
    <name evidence="2" type="ORF">Tci_025690</name>
</gene>
<evidence type="ECO:0000313" key="2">
    <source>
        <dbReference type="EMBL" id="GEU53712.1"/>
    </source>
</evidence>
<dbReference type="AlphaFoldDB" id="A0A6L2KYZ3"/>
<sequence>MGDFMGDFNVSLNLEDYFSGPSCLNSAMNDFKAYVNKIEVMDINSTGLHYTWNQKPRSGGGVMKKLDRIMVERERRGVLYVSRGYQDEIFKEADKEAAHSHGNLHDRVNAFRNKLDEAKKAMDCNPLDTNMRKEEAVYASAFNEEKLDEERLLKQKSKIEWLEVGDSNSAFFHKSVKSRNQRSRIKSIRDATDCKVIGPLVTDYFVNHYHQFLGIDMECDDLNIEGLFLNRISTDTSLNMVRNVINKEIKTAVFDIRDDRVPGPDGITFAFFKKSWDIVGNDVCNASHEFFYNDQLLKEINHTFLALIPKVSTPLKVTDYRPTSNRGPPRCAFKVDIQKAYDTVDWKFLATILKCFGFHNKMVKWIMACVTLASLSRCINRDIHGFFKRKQGLRQGDLISPYLFTMVMEVLTLIIKRRVKVSDTFRYHNCYEELQLVNICVADDLFIFTRGDVESARLIMKALEEFKKSSGLVPSIPKSMVYFCNVQNHIKKHILSIMPFVEGTLSVKYLGVPLISSRLLNRDCKVLVEKVSNRTGD</sequence>
<proteinExistence type="predicted"/>
<accession>A0A6L2KYZ3</accession>
<organism evidence="2">
    <name type="scientific">Tanacetum cinerariifolium</name>
    <name type="common">Dalmatian daisy</name>
    <name type="synonym">Chrysanthemum cinerariifolium</name>
    <dbReference type="NCBI Taxonomy" id="118510"/>
    <lineage>
        <taxon>Eukaryota</taxon>
        <taxon>Viridiplantae</taxon>
        <taxon>Streptophyta</taxon>
        <taxon>Embryophyta</taxon>
        <taxon>Tracheophyta</taxon>
        <taxon>Spermatophyta</taxon>
        <taxon>Magnoliopsida</taxon>
        <taxon>eudicotyledons</taxon>
        <taxon>Gunneridae</taxon>
        <taxon>Pentapetalae</taxon>
        <taxon>asterids</taxon>
        <taxon>campanulids</taxon>
        <taxon>Asterales</taxon>
        <taxon>Asteraceae</taxon>
        <taxon>Asteroideae</taxon>
        <taxon>Anthemideae</taxon>
        <taxon>Anthemidinae</taxon>
        <taxon>Tanacetum</taxon>
    </lineage>
</organism>
<name>A0A6L2KYZ3_TANCI</name>
<dbReference type="InterPro" id="IPR043502">
    <property type="entry name" value="DNA/RNA_pol_sf"/>
</dbReference>
<comment type="caution">
    <text evidence="2">The sequence shown here is derived from an EMBL/GenBank/DDBJ whole genome shotgun (WGS) entry which is preliminary data.</text>
</comment>
<dbReference type="InterPro" id="IPR000477">
    <property type="entry name" value="RT_dom"/>
</dbReference>
<evidence type="ECO:0000259" key="1">
    <source>
        <dbReference type="PROSITE" id="PS50878"/>
    </source>
</evidence>
<dbReference type="PANTHER" id="PTHR33116">
    <property type="entry name" value="REVERSE TRANSCRIPTASE ZINC-BINDING DOMAIN-CONTAINING PROTEIN-RELATED-RELATED"/>
    <property type="match status" value="1"/>
</dbReference>
<dbReference type="SUPFAM" id="SSF56672">
    <property type="entry name" value="DNA/RNA polymerases"/>
    <property type="match status" value="1"/>
</dbReference>
<protein>
    <recommendedName>
        <fullName evidence="1">Reverse transcriptase domain-containing protein</fullName>
    </recommendedName>
</protein>
<reference evidence="2" key="1">
    <citation type="journal article" date="2019" name="Sci. Rep.">
        <title>Draft genome of Tanacetum cinerariifolium, the natural source of mosquito coil.</title>
        <authorList>
            <person name="Yamashiro T."/>
            <person name="Shiraishi A."/>
            <person name="Satake H."/>
            <person name="Nakayama K."/>
        </authorList>
    </citation>
    <scope>NUCLEOTIDE SEQUENCE</scope>
</reference>
<dbReference type="PROSITE" id="PS50878">
    <property type="entry name" value="RT_POL"/>
    <property type="match status" value="1"/>
</dbReference>